<feature type="chain" id="PRO_5046870388" description="(S)-2-haloacid dehalogenase" evidence="4">
    <location>
        <begin position="26"/>
        <end position="264"/>
    </location>
</feature>
<organism evidence="5 6">
    <name type="scientific">Gilvimarinus japonicus</name>
    <dbReference type="NCBI Taxonomy" id="1796469"/>
    <lineage>
        <taxon>Bacteria</taxon>
        <taxon>Pseudomonadati</taxon>
        <taxon>Pseudomonadota</taxon>
        <taxon>Gammaproteobacteria</taxon>
        <taxon>Cellvibrionales</taxon>
        <taxon>Cellvibrionaceae</taxon>
        <taxon>Gilvimarinus</taxon>
    </lineage>
</organism>
<dbReference type="CDD" id="cd02588">
    <property type="entry name" value="HAD_L2-DEX"/>
    <property type="match status" value="1"/>
</dbReference>
<evidence type="ECO:0000256" key="3">
    <source>
        <dbReference type="RuleBase" id="RU368077"/>
    </source>
</evidence>
<dbReference type="PRINTS" id="PR00413">
    <property type="entry name" value="HADHALOGNASE"/>
</dbReference>
<protein>
    <recommendedName>
        <fullName evidence="3">(S)-2-haloacid dehalogenase</fullName>
        <ecNumber evidence="3">3.8.1.2</ecNumber>
    </recommendedName>
    <alternativeName>
        <fullName evidence="3">2-haloalkanoic acid dehalogenase</fullName>
    </alternativeName>
    <alternativeName>
        <fullName evidence="3">Halocarboxylic acid halidohydrolase</fullName>
    </alternativeName>
    <alternativeName>
        <fullName evidence="3">L-2-haloacid dehalogenase</fullName>
    </alternativeName>
</protein>
<dbReference type="Gene3D" id="3.40.50.1000">
    <property type="entry name" value="HAD superfamily/HAD-like"/>
    <property type="match status" value="1"/>
</dbReference>
<accession>A0ABV7HN31</accession>
<dbReference type="InterPro" id="IPR036412">
    <property type="entry name" value="HAD-like_sf"/>
</dbReference>
<name>A0ABV7HN31_9GAMM</name>
<dbReference type="NCBIfam" id="TIGR01493">
    <property type="entry name" value="HAD-SF-IA-v2"/>
    <property type="match status" value="1"/>
</dbReference>
<evidence type="ECO:0000313" key="5">
    <source>
        <dbReference type="EMBL" id="MFC3154041.1"/>
    </source>
</evidence>
<evidence type="ECO:0000313" key="6">
    <source>
        <dbReference type="Proteomes" id="UP001595548"/>
    </source>
</evidence>
<dbReference type="NCBIfam" id="TIGR01509">
    <property type="entry name" value="HAD-SF-IA-v3"/>
    <property type="match status" value="1"/>
</dbReference>
<sequence>MITNKHYLSVITLLISALFGGIAMAQENSAPGTNQAGSALAKPKVIIFDVNETLLDLESMRSSIGKALGDREDLLPLWFSTMLHNSLVTTVTGDYQDFGKIGVASLLMVAQNNDIDLSAEDAKTAIVTPLLSLPPHPDVKQGLASLNKQGFNIVSLTNSSNNGVKTQFENAGLTEYFSARYSIEDIKIYKPDLRAYKWALQQLNVKPEEALMVAAHGWDVAGAKAAGLQTAFVARPGKALYPLAEEPDYIVRDITELAQIMKNQ</sequence>
<dbReference type="Proteomes" id="UP001595548">
    <property type="component" value="Unassembled WGS sequence"/>
</dbReference>
<evidence type="ECO:0000256" key="4">
    <source>
        <dbReference type="SAM" id="SignalP"/>
    </source>
</evidence>
<proteinExistence type="inferred from homology"/>
<dbReference type="InterPro" id="IPR023214">
    <property type="entry name" value="HAD_sf"/>
</dbReference>
<dbReference type="Pfam" id="PF00702">
    <property type="entry name" value="Hydrolase"/>
    <property type="match status" value="1"/>
</dbReference>
<keyword evidence="6" id="KW-1185">Reference proteome</keyword>
<comment type="caution">
    <text evidence="5">The sequence shown here is derived from an EMBL/GenBank/DDBJ whole genome shotgun (WGS) entry which is preliminary data.</text>
</comment>
<dbReference type="InterPro" id="IPR023198">
    <property type="entry name" value="PGP-like_dom2"/>
</dbReference>
<dbReference type="Gene3D" id="1.10.150.240">
    <property type="entry name" value="Putative phosphatase, domain 2"/>
    <property type="match status" value="1"/>
</dbReference>
<dbReference type="SFLD" id="SFLDG01129">
    <property type="entry name" value="C1.5:_HAD__Beta-PGM__Phosphata"/>
    <property type="match status" value="1"/>
</dbReference>
<dbReference type="SUPFAM" id="SSF56784">
    <property type="entry name" value="HAD-like"/>
    <property type="match status" value="1"/>
</dbReference>
<evidence type="ECO:0000256" key="1">
    <source>
        <dbReference type="ARBA" id="ARBA00008106"/>
    </source>
</evidence>
<dbReference type="InterPro" id="IPR006328">
    <property type="entry name" value="2-HAD"/>
</dbReference>
<gene>
    <name evidence="5" type="ORF">ACFOEB_02425</name>
</gene>
<dbReference type="EMBL" id="JBHRTL010000003">
    <property type="protein sequence ID" value="MFC3154041.1"/>
    <property type="molecule type" value="Genomic_DNA"/>
</dbReference>
<dbReference type="EC" id="3.8.1.2" evidence="3"/>
<reference evidence="6" key="1">
    <citation type="journal article" date="2019" name="Int. J. Syst. Evol. Microbiol.">
        <title>The Global Catalogue of Microorganisms (GCM) 10K type strain sequencing project: providing services to taxonomists for standard genome sequencing and annotation.</title>
        <authorList>
            <consortium name="The Broad Institute Genomics Platform"/>
            <consortium name="The Broad Institute Genome Sequencing Center for Infectious Disease"/>
            <person name="Wu L."/>
            <person name="Ma J."/>
        </authorList>
    </citation>
    <scope>NUCLEOTIDE SEQUENCE [LARGE SCALE GENOMIC DNA]</scope>
    <source>
        <strain evidence="6">KCTC 52141</strain>
    </source>
</reference>
<feature type="signal peptide" evidence="4">
    <location>
        <begin position="1"/>
        <end position="25"/>
    </location>
</feature>
<comment type="similarity">
    <text evidence="1 3">Belongs to the HAD-like hydrolase superfamily. S-2-haloalkanoic acid dehalogenase family.</text>
</comment>
<dbReference type="InterPro" id="IPR006439">
    <property type="entry name" value="HAD-SF_hydro_IA"/>
</dbReference>
<dbReference type="InterPro" id="IPR051540">
    <property type="entry name" value="S-2-haloacid_dehalogenase"/>
</dbReference>
<comment type="function">
    <text evidence="3">Catalyzes the hydrolytic dehalogenation of small (S)-2-haloalkanoic acids to yield the corresponding (R)-2-hydroxyalkanoic acids.</text>
</comment>
<comment type="catalytic activity">
    <reaction evidence="3">
        <text>an (S)-2-haloacid + H2O = a (2R)-2-hydroxycarboxylate + a halide anion + H(+)</text>
        <dbReference type="Rhea" id="RHEA:11192"/>
        <dbReference type="ChEBI" id="CHEBI:15377"/>
        <dbReference type="ChEBI" id="CHEBI:15378"/>
        <dbReference type="ChEBI" id="CHEBI:16042"/>
        <dbReference type="ChEBI" id="CHEBI:58314"/>
        <dbReference type="ChEBI" id="CHEBI:137405"/>
        <dbReference type="EC" id="3.8.1.2"/>
    </reaction>
</comment>
<dbReference type="NCBIfam" id="TIGR01428">
    <property type="entry name" value="HAD_type_II"/>
    <property type="match status" value="1"/>
</dbReference>
<keyword evidence="4" id="KW-0732">Signal</keyword>
<evidence type="ECO:0000256" key="2">
    <source>
        <dbReference type="ARBA" id="ARBA00022801"/>
    </source>
</evidence>
<dbReference type="PANTHER" id="PTHR43316:SF3">
    <property type="entry name" value="HALOACID DEHALOGENASE, TYPE II (AFU_ORTHOLOGUE AFUA_2G07750)-RELATED"/>
    <property type="match status" value="1"/>
</dbReference>
<dbReference type="SFLD" id="SFLDS00003">
    <property type="entry name" value="Haloacid_Dehalogenase"/>
    <property type="match status" value="1"/>
</dbReference>
<dbReference type="PANTHER" id="PTHR43316">
    <property type="entry name" value="HYDROLASE, HALOACID DELAHOGENASE-RELATED"/>
    <property type="match status" value="1"/>
</dbReference>
<keyword evidence="2 3" id="KW-0378">Hydrolase</keyword>